<proteinExistence type="predicted"/>
<protein>
    <recommendedName>
        <fullName evidence="3">Methyltransferase domain-containing protein</fullName>
    </recommendedName>
</protein>
<dbReference type="STRING" id="288992.SAMN04488522_108255"/>
<dbReference type="OrthoDB" id="938855at2"/>
<dbReference type="RefSeq" id="WP_073238311.1">
    <property type="nucleotide sequence ID" value="NZ_FQUQ01000008.1"/>
</dbReference>
<dbReference type="Pfam" id="PF13578">
    <property type="entry name" value="Methyltransf_24"/>
    <property type="match status" value="1"/>
</dbReference>
<sequence>MKNKLSPFTLFQPAKLKVLLSLGFKGYLAEKGWFDAYRTKSAISEDGDPIAWVTYSFIDFIKERINKQHSVFEFGSGNSTLFYAKLSKEVYSVEHDKSWFEKNAELEAANVNMIHCDLAENGDYCRSAKDTGKKFELIVVDGRDRLNCCEQAISSLTEDGVVVLDDSERNKYAAAFEFFKRHGFKHLPFTGMAPGVIVSKCTSIFYKPNNCLDI</sequence>
<evidence type="ECO:0008006" key="3">
    <source>
        <dbReference type="Google" id="ProtNLM"/>
    </source>
</evidence>
<organism evidence="1 2">
    <name type="scientific">Pedobacter caeni</name>
    <dbReference type="NCBI Taxonomy" id="288992"/>
    <lineage>
        <taxon>Bacteria</taxon>
        <taxon>Pseudomonadati</taxon>
        <taxon>Bacteroidota</taxon>
        <taxon>Sphingobacteriia</taxon>
        <taxon>Sphingobacteriales</taxon>
        <taxon>Sphingobacteriaceae</taxon>
        <taxon>Pedobacter</taxon>
    </lineage>
</organism>
<evidence type="ECO:0000313" key="2">
    <source>
        <dbReference type="Proteomes" id="UP000184287"/>
    </source>
</evidence>
<dbReference type="Proteomes" id="UP000184287">
    <property type="component" value="Unassembled WGS sequence"/>
</dbReference>
<dbReference type="AlphaFoldDB" id="A0A1M5NSM7"/>
<dbReference type="InterPro" id="IPR029063">
    <property type="entry name" value="SAM-dependent_MTases_sf"/>
</dbReference>
<evidence type="ECO:0000313" key="1">
    <source>
        <dbReference type="EMBL" id="SHG92556.1"/>
    </source>
</evidence>
<reference evidence="2" key="1">
    <citation type="submission" date="2016-11" db="EMBL/GenBank/DDBJ databases">
        <authorList>
            <person name="Varghese N."/>
            <person name="Submissions S."/>
        </authorList>
    </citation>
    <scope>NUCLEOTIDE SEQUENCE [LARGE SCALE GENOMIC DNA]</scope>
    <source>
        <strain evidence="2">DSM 16990</strain>
    </source>
</reference>
<dbReference type="EMBL" id="FQUQ01000008">
    <property type="protein sequence ID" value="SHG92556.1"/>
    <property type="molecule type" value="Genomic_DNA"/>
</dbReference>
<accession>A0A1M5NSM7</accession>
<name>A0A1M5NSM7_9SPHI</name>
<dbReference type="SUPFAM" id="SSF53335">
    <property type="entry name" value="S-adenosyl-L-methionine-dependent methyltransferases"/>
    <property type="match status" value="1"/>
</dbReference>
<dbReference type="Gene3D" id="3.40.50.150">
    <property type="entry name" value="Vaccinia Virus protein VP39"/>
    <property type="match status" value="1"/>
</dbReference>
<gene>
    <name evidence="1" type="ORF">SAMN04488522_108255</name>
</gene>
<keyword evidence="2" id="KW-1185">Reference proteome</keyword>